<name>A0ABX4ZQH9_9PROT</name>
<accession>A0ABX4ZQH9</accession>
<sequence length="131" mass="14280">MGRNAGILSMKHVLFVIAAVSVWGGVARADALSHMPETRGTLSQALHSAKVQAHQGVNHQEQRTDEENLRRIGLSAETVRDGLWAVSHRPHSPCAQYIRQLTADAKGSSAALLQSDQRLVTYVENSGICER</sequence>
<evidence type="ECO:0000313" key="1">
    <source>
        <dbReference type="EMBL" id="POS64861.1"/>
    </source>
</evidence>
<proteinExistence type="predicted"/>
<evidence type="ECO:0000313" key="2">
    <source>
        <dbReference type="Proteomes" id="UP000237218"/>
    </source>
</evidence>
<keyword evidence="2" id="KW-1185">Reference proteome</keyword>
<protein>
    <submittedName>
        <fullName evidence="1">Uncharacterized protein</fullName>
    </submittedName>
</protein>
<reference evidence="1 2" key="1">
    <citation type="submission" date="2018-02" db="EMBL/GenBank/DDBJ databases">
        <title>Draft genome sequences of four Parasaccharibacter apium strains isolated from honey bees.</title>
        <authorList>
            <person name="Corby-Harris V.L."/>
            <person name="Anderson K.E."/>
        </authorList>
    </citation>
    <scope>NUCLEOTIDE SEQUENCE [LARGE SCALE GENOMIC DNA]</scope>
    <source>
        <strain evidence="1 2">B8</strain>
    </source>
</reference>
<dbReference type="EMBL" id="LMYI01000002">
    <property type="protein sequence ID" value="POS64861.1"/>
    <property type="molecule type" value="Genomic_DNA"/>
</dbReference>
<gene>
    <name evidence="1" type="ORF">ASQ42_01865</name>
</gene>
<comment type="caution">
    <text evidence="1">The sequence shown here is derived from an EMBL/GenBank/DDBJ whole genome shotgun (WGS) entry which is preliminary data.</text>
</comment>
<organism evidence="1 2">
    <name type="scientific">Parasaccharibacter apium</name>
    <dbReference type="NCBI Taxonomy" id="1510841"/>
    <lineage>
        <taxon>Bacteria</taxon>
        <taxon>Pseudomonadati</taxon>
        <taxon>Pseudomonadota</taxon>
        <taxon>Alphaproteobacteria</taxon>
        <taxon>Acetobacterales</taxon>
        <taxon>Acetobacteraceae</taxon>
        <taxon>Parasaccharibacter</taxon>
    </lineage>
</organism>
<dbReference type="Proteomes" id="UP000237218">
    <property type="component" value="Unassembled WGS sequence"/>
</dbReference>